<dbReference type="PANTHER" id="PTHR34596:SF2">
    <property type="entry name" value="CHITOPORIN"/>
    <property type="match status" value="1"/>
</dbReference>
<dbReference type="PATRIC" id="fig|1038922.3.peg.113"/>
<evidence type="ECO:0000256" key="2">
    <source>
        <dbReference type="ARBA" id="ARBA00022448"/>
    </source>
</evidence>
<dbReference type="eggNOG" id="ENOG502Z7I4">
    <property type="taxonomic scope" value="Bacteria"/>
</dbReference>
<evidence type="ECO:0000313" key="5">
    <source>
        <dbReference type="EMBL" id="EJL03028.1"/>
    </source>
</evidence>
<dbReference type="HOGENOM" id="CLU_042378_2_0_6"/>
<keyword evidence="3 4" id="KW-0732">Signal</keyword>
<dbReference type="AlphaFoldDB" id="J2F269"/>
<comment type="caution">
    <text evidence="5">The sequence shown here is derived from an EMBL/GenBank/DDBJ whole genome shotgun (WGS) entry which is preliminary data.</text>
</comment>
<dbReference type="InterPro" id="IPR023614">
    <property type="entry name" value="Porin_dom_sf"/>
</dbReference>
<dbReference type="PANTHER" id="PTHR34596">
    <property type="entry name" value="CHITOPORIN"/>
    <property type="match status" value="1"/>
</dbReference>
<feature type="signal peptide" evidence="4">
    <location>
        <begin position="1"/>
        <end position="21"/>
    </location>
</feature>
<dbReference type="Proteomes" id="UP000007289">
    <property type="component" value="Chromosome"/>
</dbReference>
<dbReference type="RefSeq" id="WP_003186788.1">
    <property type="nucleotide sequence ID" value="NZ_CM001558.1"/>
</dbReference>
<evidence type="ECO:0000256" key="4">
    <source>
        <dbReference type="SAM" id="SignalP"/>
    </source>
</evidence>
<name>J2F269_PSEFQ</name>
<dbReference type="EMBL" id="AGBM01000001">
    <property type="protein sequence ID" value="EJL03028.1"/>
    <property type="molecule type" value="Genomic_DNA"/>
</dbReference>
<dbReference type="Gene3D" id="2.40.160.10">
    <property type="entry name" value="Porin"/>
    <property type="match status" value="1"/>
</dbReference>
<evidence type="ECO:0000256" key="3">
    <source>
        <dbReference type="ARBA" id="ARBA00022729"/>
    </source>
</evidence>
<dbReference type="Pfam" id="PF03573">
    <property type="entry name" value="OprD"/>
    <property type="match status" value="1"/>
</dbReference>
<feature type="chain" id="PRO_5003747535" evidence="4">
    <location>
        <begin position="22"/>
        <end position="428"/>
    </location>
</feature>
<dbReference type="InterPro" id="IPR005318">
    <property type="entry name" value="OM_porin_bac"/>
</dbReference>
<dbReference type="GO" id="GO:0015288">
    <property type="term" value="F:porin activity"/>
    <property type="evidence" value="ECO:0007669"/>
    <property type="project" value="TreeGrafter"/>
</dbReference>
<organism evidence="5">
    <name type="scientific">Pseudomonas fluorescens (strain Q2-87)</name>
    <dbReference type="NCBI Taxonomy" id="1038922"/>
    <lineage>
        <taxon>Bacteria</taxon>
        <taxon>Pseudomonadati</taxon>
        <taxon>Pseudomonadota</taxon>
        <taxon>Gammaproteobacteria</taxon>
        <taxon>Pseudomonadales</taxon>
        <taxon>Pseudomonadaceae</taxon>
        <taxon>Pseudomonas</taxon>
    </lineage>
</organism>
<evidence type="ECO:0000256" key="1">
    <source>
        <dbReference type="ARBA" id="ARBA00009075"/>
    </source>
</evidence>
<proteinExistence type="inferred from homology"/>
<sequence>MLNKRIGLIALGILSSTHAMANDQAESKGFVEDSSLKVLLRNAYINRDYKDGNKDKAEWGQAAIGTFSSGFTQGTVGVGVDAFGLYALRLDGGKGRSGAQGIDFFKRGDSGNAADDLSKFGAAVKFRVSNTVLAYGDQMPALPVLSYDNSRLLPESYTGTLITSKEIKGLELNAGRFTAESRKSAEGRDSGGLKSINVLGGSYQFTEQFKASLYASDVEDVLKKQYVNANYVFPLAKDQSLTLDFNGYRTKLDNSYVRENDVTGDDNKIWSLAATFATGPHSFTLAHQRSTGDSNLGYAYGGYQRDQNRVGDGGNTIYLANSYWSDFNAEDERSWQLGYGLDFTTFGVPGLTYNVAYVRGDNITTSTSEGGTEREIFNQFKYVVQSGPAKDLSVRLRSSVLRVSQKSSEYNVSGNELRVFVDYPINVF</sequence>
<gene>
    <name evidence="5" type="primary">oprQ</name>
    <name evidence="5" type="ORF">PflQ2_5409</name>
</gene>
<keyword evidence="2" id="KW-0813">Transport</keyword>
<accession>J2F269</accession>
<comment type="similarity">
    <text evidence="1">Belongs to the outer membrane porin (Opr) (TC 1.B.25) family.</text>
</comment>
<dbReference type="GO" id="GO:0016020">
    <property type="term" value="C:membrane"/>
    <property type="evidence" value="ECO:0007669"/>
    <property type="project" value="InterPro"/>
</dbReference>
<reference evidence="5" key="1">
    <citation type="journal article" date="2012" name="PLoS Genet.">
        <title>Comparative Genomics of Plant-Associated Pseudomonas spp.: Insights into Diversity and Inheritance of Traits Involved in Multitrophic Interactions.</title>
        <authorList>
            <person name="Loper J.E."/>
            <person name="Hassan K.A."/>
            <person name="Mavrodi D.V."/>
            <person name="Davis E.W.II."/>
            <person name="Lim C.K."/>
            <person name="Shaffer B.T."/>
            <person name="Elbourne L.D."/>
            <person name="Stockwell V.O."/>
            <person name="Hartney S.L."/>
            <person name="Breakwell K."/>
            <person name="Henkels M.D."/>
            <person name="Tetu S.G."/>
            <person name="Rangel L.I."/>
            <person name="Kidarsa T.A."/>
            <person name="Wilson N.L."/>
            <person name="van de Mortel J.E."/>
            <person name="Song C."/>
            <person name="Blumhagen R."/>
            <person name="Radune D."/>
            <person name="Hostetler J.B."/>
            <person name="Brinkac L.M."/>
            <person name="Durkin A.S."/>
            <person name="Kluepfel D.A."/>
            <person name="Wechter W.P."/>
            <person name="Anderson A.J."/>
            <person name="Kim Y.C."/>
            <person name="Pierson L.S.III."/>
            <person name="Pierson E.A."/>
            <person name="Lindow S.E."/>
            <person name="Kobayashi D.Y."/>
            <person name="Raaijmakers J.M."/>
            <person name="Weller D.M."/>
            <person name="Thomashow L.S."/>
            <person name="Allen A.E."/>
            <person name="Paulsen I.T."/>
        </authorList>
    </citation>
    <scope>NUCLEOTIDE SEQUENCE [LARGE SCALE GENOMIC DNA]</scope>
    <source>
        <strain evidence="5">Q2-87</strain>
    </source>
</reference>
<protein>
    <submittedName>
        <fullName evidence="5">Outer membrane porin OprE3</fullName>
    </submittedName>
</protein>